<protein>
    <submittedName>
        <fullName evidence="1">Uncharacterized protein</fullName>
    </submittedName>
</protein>
<dbReference type="EMBL" id="JARKNE010000011">
    <property type="protein sequence ID" value="KAK5783942.1"/>
    <property type="molecule type" value="Genomic_DNA"/>
</dbReference>
<reference evidence="1 2" key="1">
    <citation type="submission" date="2023-03" db="EMBL/GenBank/DDBJ databases">
        <title>WGS of Gossypium arboreum.</title>
        <authorList>
            <person name="Yu D."/>
        </authorList>
    </citation>
    <scope>NUCLEOTIDE SEQUENCE [LARGE SCALE GENOMIC DNA]</scope>
    <source>
        <tissue evidence="1">Leaf</tissue>
    </source>
</reference>
<name>A0ABR0N286_GOSAR</name>
<gene>
    <name evidence="1" type="ORF">PVK06_038459</name>
</gene>
<accession>A0ABR0N286</accession>
<keyword evidence="2" id="KW-1185">Reference proteome</keyword>
<dbReference type="Proteomes" id="UP001358586">
    <property type="component" value="Chromosome 11"/>
</dbReference>
<sequence length="136" mass="15201">MCGEYQRIVKEKATAAPLPAGHLRVFQRTWTSAFFFKLLISSGKPGQHAESRGQQSGYSDAYKDSLHVKMADEGVPGATQLMKRPYRFGVVILSGAQLRSSNRHVLIIIVDLNRMILNVMDLNIVVYCFLRESSGI</sequence>
<evidence type="ECO:0000313" key="2">
    <source>
        <dbReference type="Proteomes" id="UP001358586"/>
    </source>
</evidence>
<proteinExistence type="predicted"/>
<organism evidence="1 2">
    <name type="scientific">Gossypium arboreum</name>
    <name type="common">Tree cotton</name>
    <name type="synonym">Gossypium nanking</name>
    <dbReference type="NCBI Taxonomy" id="29729"/>
    <lineage>
        <taxon>Eukaryota</taxon>
        <taxon>Viridiplantae</taxon>
        <taxon>Streptophyta</taxon>
        <taxon>Embryophyta</taxon>
        <taxon>Tracheophyta</taxon>
        <taxon>Spermatophyta</taxon>
        <taxon>Magnoliopsida</taxon>
        <taxon>eudicotyledons</taxon>
        <taxon>Gunneridae</taxon>
        <taxon>Pentapetalae</taxon>
        <taxon>rosids</taxon>
        <taxon>malvids</taxon>
        <taxon>Malvales</taxon>
        <taxon>Malvaceae</taxon>
        <taxon>Malvoideae</taxon>
        <taxon>Gossypium</taxon>
    </lineage>
</organism>
<evidence type="ECO:0000313" key="1">
    <source>
        <dbReference type="EMBL" id="KAK5783942.1"/>
    </source>
</evidence>
<comment type="caution">
    <text evidence="1">The sequence shown here is derived from an EMBL/GenBank/DDBJ whole genome shotgun (WGS) entry which is preliminary data.</text>
</comment>